<keyword evidence="2" id="KW-1185">Reference proteome</keyword>
<dbReference type="Proteomes" id="UP000682951">
    <property type="component" value="Unassembled WGS sequence"/>
</dbReference>
<dbReference type="RefSeq" id="WP_212142482.1">
    <property type="nucleotide sequence ID" value="NZ_JAGSSW010000012.1"/>
</dbReference>
<reference evidence="1 2" key="1">
    <citation type="submission" date="2021-04" db="EMBL/GenBank/DDBJ databases">
        <title>Molecular and phenotypic characterization and identification of bacterial isolates recovered from the Anatolian ground squirrels (Spermophilus xanthoprymnus) and which have the potential to form a new species in the Campylobacter genus.</title>
        <authorList>
            <person name="Aydin F."/>
            <person name="Abay S."/>
            <person name="Kayman T."/>
            <person name="Karakaya E."/>
            <person name="Mustak H.K."/>
            <person name="Mustak I.B."/>
            <person name="Bilgin N."/>
            <person name="Duzler A."/>
            <person name="Sahin O."/>
            <person name="Guran O."/>
            <person name="Saticioglu I.B."/>
        </authorList>
    </citation>
    <scope>NUCLEOTIDE SEQUENCE [LARGE SCALE GENOMIC DNA]</scope>
    <source>
        <strain evidence="2">faydin-G24</strain>
    </source>
</reference>
<evidence type="ECO:0000313" key="1">
    <source>
        <dbReference type="EMBL" id="MBR8464690.1"/>
    </source>
</evidence>
<name>A0ABS5HKW1_9BACT</name>
<organism evidence="1 2">
    <name type="scientific">Campylobacter anatolicus</name>
    <dbReference type="NCBI Taxonomy" id="2829105"/>
    <lineage>
        <taxon>Bacteria</taxon>
        <taxon>Pseudomonadati</taxon>
        <taxon>Campylobacterota</taxon>
        <taxon>Epsilonproteobacteria</taxon>
        <taxon>Campylobacterales</taxon>
        <taxon>Campylobacteraceae</taxon>
        <taxon>Campylobacter</taxon>
    </lineage>
</organism>
<gene>
    <name evidence="1" type="ORF">KDD93_08970</name>
</gene>
<proteinExistence type="predicted"/>
<dbReference type="EMBL" id="JAGSSW010000012">
    <property type="protein sequence ID" value="MBR8464690.1"/>
    <property type="molecule type" value="Genomic_DNA"/>
</dbReference>
<protein>
    <submittedName>
        <fullName evidence="1">Uncharacterized protein</fullName>
    </submittedName>
</protein>
<evidence type="ECO:0000313" key="2">
    <source>
        <dbReference type="Proteomes" id="UP000682951"/>
    </source>
</evidence>
<sequence>MTNEDKEALYNILYAKILEFSVEIEAIKSVLTNKQKAEILTKKSDLTNQIRNSGSLDLILDYLR</sequence>
<accession>A0ABS5HKW1</accession>
<comment type="caution">
    <text evidence="1">The sequence shown here is derived from an EMBL/GenBank/DDBJ whole genome shotgun (WGS) entry which is preliminary data.</text>
</comment>